<evidence type="ECO:0000313" key="8">
    <source>
        <dbReference type="Proteomes" id="UP000054736"/>
    </source>
</evidence>
<sequence length="421" mass="46194" precursor="true">MLKRLIAAVLLFIPIMSFAVDLELTQGINSALPIAIEPFGYDEIGQQLSEVVNADFRFSGQFKIVPAPQGRPLALSVWREAGADSVLSGQVTRTGYNRYDVNYKLLDAVAQGKVLLTKNYQISANDVRALAHHISDEVYQKLTGERGIFSTRIAYILVQKKGSDKAKYFLEVADVDGHNPQSLLVSTEPIMSPAWSPDGREIAYVSFEKKKAQIFTVSVETGKRRLLTDFTGINGAPAWSNDGRNLAVVLSKGGSPKIYSVDLSSGYMKQLTFGEAIDTEPRYSPDGKSILFTSGRGGSPQIYRLSLADGSIARMTYDGNYNARASYTPDQRHIVMLHRGEDRAFNIAIQNTDNNSQLTQLTFSPADESPSVAPNGRLVLYATRANDKGVLAIVSIDGRTKMRLPARDGDIQEPAWSPYTG</sequence>
<comment type="function">
    <text evidence="5">Part of the Tol-Pal system, which plays a role in outer membrane invagination during cell division and is important for maintaining outer membrane integrity.</text>
</comment>
<keyword evidence="5" id="KW-0131">Cell cycle</keyword>
<organism evidence="7 8">
    <name type="scientific">Legionella drozanskii LLAP-1</name>
    <dbReference type="NCBI Taxonomy" id="1212489"/>
    <lineage>
        <taxon>Bacteria</taxon>
        <taxon>Pseudomonadati</taxon>
        <taxon>Pseudomonadota</taxon>
        <taxon>Gammaproteobacteria</taxon>
        <taxon>Legionellales</taxon>
        <taxon>Legionellaceae</taxon>
        <taxon>Legionella</taxon>
    </lineage>
</organism>
<dbReference type="GO" id="GO:0051301">
    <property type="term" value="P:cell division"/>
    <property type="evidence" value="ECO:0007669"/>
    <property type="project" value="UniProtKB-UniRule"/>
</dbReference>
<evidence type="ECO:0000256" key="4">
    <source>
        <dbReference type="ARBA" id="ARBA00022764"/>
    </source>
</evidence>
<evidence type="ECO:0000313" key="7">
    <source>
        <dbReference type="EMBL" id="KTC93715.1"/>
    </source>
</evidence>
<comment type="subcellular location">
    <subcellularLocation>
        <location evidence="1 5">Periplasm</location>
    </subcellularLocation>
</comment>
<evidence type="ECO:0000256" key="2">
    <source>
        <dbReference type="ARBA" id="ARBA00009820"/>
    </source>
</evidence>
<keyword evidence="5" id="KW-0132">Cell division</keyword>
<accession>A0A0W0TDM9</accession>
<proteinExistence type="inferred from homology"/>
<dbReference type="InterPro" id="IPR011659">
    <property type="entry name" value="WD40"/>
</dbReference>
<dbReference type="PANTHER" id="PTHR36842">
    <property type="entry name" value="PROTEIN TOLB HOMOLOG"/>
    <property type="match status" value="1"/>
</dbReference>
<dbReference type="PANTHER" id="PTHR36842:SF1">
    <property type="entry name" value="PROTEIN TOLB"/>
    <property type="match status" value="1"/>
</dbReference>
<dbReference type="InterPro" id="IPR011042">
    <property type="entry name" value="6-blade_b-propeller_TolB-like"/>
</dbReference>
<dbReference type="RefSeq" id="WP_058494432.1">
    <property type="nucleotide sequence ID" value="NZ_CAAAIU010000006.1"/>
</dbReference>
<reference evidence="7 8" key="1">
    <citation type="submission" date="2015-11" db="EMBL/GenBank/DDBJ databases">
        <title>Genomic analysis of 38 Legionella species identifies large and diverse effector repertoires.</title>
        <authorList>
            <person name="Burstein D."/>
            <person name="Amaro F."/>
            <person name="Zusman T."/>
            <person name="Lifshitz Z."/>
            <person name="Cohen O."/>
            <person name="Gilbert J.A."/>
            <person name="Pupko T."/>
            <person name="Shuman H.A."/>
            <person name="Segal G."/>
        </authorList>
    </citation>
    <scope>NUCLEOTIDE SEQUENCE [LARGE SCALE GENOMIC DNA]</scope>
    <source>
        <strain evidence="7 8">ATCC 700990</strain>
    </source>
</reference>
<dbReference type="GO" id="GO:0042597">
    <property type="term" value="C:periplasmic space"/>
    <property type="evidence" value="ECO:0007669"/>
    <property type="project" value="UniProtKB-SubCell"/>
</dbReference>
<name>A0A0W0TDM9_9GAMM</name>
<feature type="chain" id="PRO_5008997514" description="Tol-Pal system protein TolB" evidence="5">
    <location>
        <begin position="20"/>
        <end position="421"/>
    </location>
</feature>
<dbReference type="Pfam" id="PF04052">
    <property type="entry name" value="TolB_N"/>
    <property type="match status" value="1"/>
</dbReference>
<dbReference type="STRING" id="1212489.Ldro_0065"/>
<dbReference type="AlphaFoldDB" id="A0A0W0TDM9"/>
<dbReference type="PATRIC" id="fig|1212489.4.peg.66"/>
<dbReference type="Gene3D" id="3.40.50.10070">
    <property type="entry name" value="TolB, N-terminal domain"/>
    <property type="match status" value="1"/>
</dbReference>
<feature type="signal peptide" evidence="5">
    <location>
        <begin position="1"/>
        <end position="19"/>
    </location>
</feature>
<feature type="domain" description="TolB N-terminal" evidence="6">
    <location>
        <begin position="21"/>
        <end position="112"/>
    </location>
</feature>
<evidence type="ECO:0000256" key="3">
    <source>
        <dbReference type="ARBA" id="ARBA00022729"/>
    </source>
</evidence>
<dbReference type="Gene3D" id="2.120.10.30">
    <property type="entry name" value="TolB, C-terminal domain"/>
    <property type="match status" value="1"/>
</dbReference>
<dbReference type="Pfam" id="PF07676">
    <property type="entry name" value="PD40"/>
    <property type="match status" value="4"/>
</dbReference>
<keyword evidence="3 5" id="KW-0732">Signal</keyword>
<evidence type="ECO:0000256" key="1">
    <source>
        <dbReference type="ARBA" id="ARBA00004418"/>
    </source>
</evidence>
<evidence type="ECO:0000256" key="5">
    <source>
        <dbReference type="HAMAP-Rule" id="MF_00671"/>
    </source>
</evidence>
<keyword evidence="8" id="KW-1185">Reference proteome</keyword>
<dbReference type="InterPro" id="IPR014167">
    <property type="entry name" value="Tol-Pal_TolB"/>
</dbReference>
<keyword evidence="4 5" id="KW-0574">Periplasm</keyword>
<evidence type="ECO:0000259" key="6">
    <source>
        <dbReference type="Pfam" id="PF04052"/>
    </source>
</evidence>
<dbReference type="NCBIfam" id="TIGR02800">
    <property type="entry name" value="propeller_TolB"/>
    <property type="match status" value="1"/>
</dbReference>
<dbReference type="GO" id="GO:0017038">
    <property type="term" value="P:protein import"/>
    <property type="evidence" value="ECO:0007669"/>
    <property type="project" value="InterPro"/>
</dbReference>
<dbReference type="SUPFAM" id="SSF52964">
    <property type="entry name" value="TolB, N-terminal domain"/>
    <property type="match status" value="1"/>
</dbReference>
<dbReference type="SUPFAM" id="SSF69304">
    <property type="entry name" value="Tricorn protease N-terminal domain"/>
    <property type="match status" value="1"/>
</dbReference>
<comment type="caution">
    <text evidence="7">The sequence shown here is derived from an EMBL/GenBank/DDBJ whole genome shotgun (WGS) entry which is preliminary data.</text>
</comment>
<dbReference type="InterPro" id="IPR007195">
    <property type="entry name" value="TolB_N"/>
</dbReference>
<protein>
    <recommendedName>
        <fullName evidence="5">Tol-Pal system protein TolB</fullName>
    </recommendedName>
</protein>
<dbReference type="Proteomes" id="UP000054736">
    <property type="component" value="Unassembled WGS sequence"/>
</dbReference>
<comment type="similarity">
    <text evidence="2 5">Belongs to the TolB family.</text>
</comment>
<gene>
    <name evidence="5 7" type="primary">tolB</name>
    <name evidence="7" type="ORF">Ldro_0065</name>
</gene>
<comment type="subunit">
    <text evidence="5">The Tol-Pal system is composed of five core proteins: the inner membrane proteins TolA, TolQ and TolR, the periplasmic protein TolB and the outer membrane protein Pal. They form a network linking the inner and outer membranes and the peptidoglycan layer.</text>
</comment>
<dbReference type="EMBL" id="LNXY01000001">
    <property type="protein sequence ID" value="KTC93715.1"/>
    <property type="molecule type" value="Genomic_DNA"/>
</dbReference>
<dbReference type="HAMAP" id="MF_00671">
    <property type="entry name" value="TolB"/>
    <property type="match status" value="1"/>
</dbReference>